<protein>
    <submittedName>
        <fullName evidence="4">TetR family transcriptional regulator</fullName>
    </submittedName>
</protein>
<dbReference type="PRINTS" id="PR00455">
    <property type="entry name" value="HTHTETR"/>
</dbReference>
<sequence>MRPYDTQKWFLLQNKAIEVLVREGFTGFSMQKLAREAGLSVGSIYTYYQDKDELLLRCFGHAVGMETGAALRLFRPDMGLEKCYN</sequence>
<dbReference type="InterPro" id="IPR001647">
    <property type="entry name" value="HTH_TetR"/>
</dbReference>
<dbReference type="EMBL" id="SODV01000001">
    <property type="protein sequence ID" value="TDX01740.1"/>
    <property type="molecule type" value="Genomic_DNA"/>
</dbReference>
<dbReference type="PROSITE" id="PS50977">
    <property type="entry name" value="HTH_TETR_2"/>
    <property type="match status" value="1"/>
</dbReference>
<evidence type="ECO:0000256" key="2">
    <source>
        <dbReference type="PROSITE-ProRule" id="PRU00335"/>
    </source>
</evidence>
<dbReference type="InterPro" id="IPR009057">
    <property type="entry name" value="Homeodomain-like_sf"/>
</dbReference>
<accession>A0A4R8DTU1</accession>
<organism evidence="4 5">
    <name type="scientific">Dinghuibacter silviterrae</name>
    <dbReference type="NCBI Taxonomy" id="1539049"/>
    <lineage>
        <taxon>Bacteria</taxon>
        <taxon>Pseudomonadati</taxon>
        <taxon>Bacteroidota</taxon>
        <taxon>Chitinophagia</taxon>
        <taxon>Chitinophagales</taxon>
        <taxon>Chitinophagaceae</taxon>
        <taxon>Dinghuibacter</taxon>
    </lineage>
</organism>
<dbReference type="Pfam" id="PF00440">
    <property type="entry name" value="TetR_N"/>
    <property type="match status" value="1"/>
</dbReference>
<dbReference type="SUPFAM" id="SSF46689">
    <property type="entry name" value="Homeodomain-like"/>
    <property type="match status" value="1"/>
</dbReference>
<feature type="domain" description="HTH tetR-type" evidence="3">
    <location>
        <begin position="6"/>
        <end position="66"/>
    </location>
</feature>
<dbReference type="RefSeq" id="WP_162852590.1">
    <property type="nucleotide sequence ID" value="NZ_SODV01000001.1"/>
</dbReference>
<dbReference type="InterPro" id="IPR050109">
    <property type="entry name" value="HTH-type_TetR-like_transc_reg"/>
</dbReference>
<keyword evidence="5" id="KW-1185">Reference proteome</keyword>
<dbReference type="PANTHER" id="PTHR30055:SF207">
    <property type="entry name" value="HTH-TYPE TRANSCRIPTIONAL REPRESSOR FATR"/>
    <property type="match status" value="1"/>
</dbReference>
<evidence type="ECO:0000313" key="4">
    <source>
        <dbReference type="EMBL" id="TDX01740.1"/>
    </source>
</evidence>
<dbReference type="PANTHER" id="PTHR30055">
    <property type="entry name" value="HTH-TYPE TRANSCRIPTIONAL REGULATOR RUTR"/>
    <property type="match status" value="1"/>
</dbReference>
<proteinExistence type="predicted"/>
<gene>
    <name evidence="4" type="ORF">EDB95_2782</name>
</gene>
<keyword evidence="1 2" id="KW-0238">DNA-binding</keyword>
<name>A0A4R8DTU1_9BACT</name>
<reference evidence="4 5" key="1">
    <citation type="submission" date="2019-03" db="EMBL/GenBank/DDBJ databases">
        <title>Genomic Encyclopedia of Type Strains, Phase IV (KMG-IV): sequencing the most valuable type-strain genomes for metagenomic binning, comparative biology and taxonomic classification.</title>
        <authorList>
            <person name="Goeker M."/>
        </authorList>
    </citation>
    <scope>NUCLEOTIDE SEQUENCE [LARGE SCALE GENOMIC DNA]</scope>
    <source>
        <strain evidence="4 5">DSM 100059</strain>
    </source>
</reference>
<comment type="caution">
    <text evidence="4">The sequence shown here is derived from an EMBL/GenBank/DDBJ whole genome shotgun (WGS) entry which is preliminary data.</text>
</comment>
<dbReference type="Proteomes" id="UP000294498">
    <property type="component" value="Unassembled WGS sequence"/>
</dbReference>
<dbReference type="Gene3D" id="1.10.357.10">
    <property type="entry name" value="Tetracycline Repressor, domain 2"/>
    <property type="match status" value="1"/>
</dbReference>
<evidence type="ECO:0000313" key="5">
    <source>
        <dbReference type="Proteomes" id="UP000294498"/>
    </source>
</evidence>
<evidence type="ECO:0000256" key="1">
    <source>
        <dbReference type="ARBA" id="ARBA00023125"/>
    </source>
</evidence>
<dbReference type="AlphaFoldDB" id="A0A4R8DTU1"/>
<evidence type="ECO:0000259" key="3">
    <source>
        <dbReference type="PROSITE" id="PS50977"/>
    </source>
</evidence>
<dbReference type="GO" id="GO:0003700">
    <property type="term" value="F:DNA-binding transcription factor activity"/>
    <property type="evidence" value="ECO:0007669"/>
    <property type="project" value="TreeGrafter"/>
</dbReference>
<dbReference type="GO" id="GO:0000976">
    <property type="term" value="F:transcription cis-regulatory region binding"/>
    <property type="evidence" value="ECO:0007669"/>
    <property type="project" value="TreeGrafter"/>
</dbReference>
<feature type="DNA-binding region" description="H-T-H motif" evidence="2">
    <location>
        <begin position="29"/>
        <end position="48"/>
    </location>
</feature>